<comment type="caution">
    <text evidence="4">The sequence shown here is derived from an EMBL/GenBank/DDBJ whole genome shotgun (WGS) entry which is preliminary data.</text>
</comment>
<keyword evidence="1" id="KW-1133">Transmembrane helix</keyword>
<feature type="domain" description="CARDB" evidence="2">
    <location>
        <begin position="142"/>
        <end position="210"/>
    </location>
</feature>
<evidence type="ECO:0000313" key="5">
    <source>
        <dbReference type="Proteomes" id="UP000750197"/>
    </source>
</evidence>
<gene>
    <name evidence="3" type="ORF">J9259_00890</name>
    <name evidence="4" type="ORF">KIY12_05375</name>
</gene>
<accession>A0A8J8CHP7</accession>
<keyword evidence="1" id="KW-0812">Transmembrane</keyword>
<evidence type="ECO:0000259" key="2">
    <source>
        <dbReference type="Pfam" id="PF07705"/>
    </source>
</evidence>
<keyword evidence="1" id="KW-0472">Membrane</keyword>
<dbReference type="InterPro" id="IPR011635">
    <property type="entry name" value="CARDB"/>
</dbReference>
<dbReference type="InterPro" id="IPR013783">
    <property type="entry name" value="Ig-like_fold"/>
</dbReference>
<dbReference type="EMBL" id="JAGVSJ010000001">
    <property type="protein sequence ID" value="MBX8631068.1"/>
    <property type="molecule type" value="Genomic_DNA"/>
</dbReference>
<evidence type="ECO:0000313" key="4">
    <source>
        <dbReference type="EMBL" id="MBX8644138.1"/>
    </source>
</evidence>
<reference evidence="4" key="1">
    <citation type="submission" date="2021-05" db="EMBL/GenBank/DDBJ databases">
        <title>Genomic insights into ecological role and evolution of a novel Thermoplasmata order Candidatus Sysuiplasmatales.</title>
        <authorList>
            <person name="Yuan Y."/>
        </authorList>
    </citation>
    <scope>NUCLEOTIDE SEQUENCE</scope>
    <source>
        <strain evidence="4">TUT19-bin139</strain>
        <strain evidence="3">YP2-bin.285</strain>
    </source>
</reference>
<dbReference type="Pfam" id="PF07705">
    <property type="entry name" value="CARDB"/>
    <property type="match status" value="1"/>
</dbReference>
<sequence>MNRRALTSFIAALMLLPFFLLTGVQTASTPAYASTPPLVVTLAGPDIVANGSTNTYYINITGGPTTSASYNYSYTATIHSANVTGSSVSPSTGKSSSGSFPVNITSTTDAGIMTVAVNATFSSPGVTVNKSVSFLIKVVHPVVIRVPIYNSGPSGIRNVPVSLFVDGSFVATQVVSIPAHSSVNVTFDWVSYSYTPGAHTVTVVIDSNSTLLFSNGARQTSFTIYIPGNTFVEIDDLLITGIIIAAFFFVLIYFRKPKPRK</sequence>
<dbReference type="Proteomes" id="UP000716004">
    <property type="component" value="Unassembled WGS sequence"/>
</dbReference>
<evidence type="ECO:0000313" key="3">
    <source>
        <dbReference type="EMBL" id="MBX8631068.1"/>
    </source>
</evidence>
<feature type="transmembrane region" description="Helical" evidence="1">
    <location>
        <begin position="237"/>
        <end position="254"/>
    </location>
</feature>
<name>A0A8J8CHP7_9ARCH</name>
<organism evidence="4 5">
    <name type="scientific">Candidatus Sysuiplasma superficiale</name>
    <dbReference type="NCBI Taxonomy" id="2823368"/>
    <lineage>
        <taxon>Archaea</taxon>
        <taxon>Methanobacteriati</taxon>
        <taxon>Thermoplasmatota</taxon>
        <taxon>Thermoplasmata</taxon>
        <taxon>Candidatus Sysuiplasmatales</taxon>
        <taxon>Candidatus Sysuiplasmataceae</taxon>
        <taxon>Candidatus Sysuiplasma</taxon>
    </lineage>
</organism>
<dbReference type="Gene3D" id="2.60.40.10">
    <property type="entry name" value="Immunoglobulins"/>
    <property type="match status" value="1"/>
</dbReference>
<proteinExistence type="predicted"/>
<dbReference type="EMBL" id="JAHEAC010000040">
    <property type="protein sequence ID" value="MBX8644138.1"/>
    <property type="molecule type" value="Genomic_DNA"/>
</dbReference>
<dbReference type="AlphaFoldDB" id="A0A8J8CHP7"/>
<dbReference type="Proteomes" id="UP000750197">
    <property type="component" value="Unassembled WGS sequence"/>
</dbReference>
<protein>
    <recommendedName>
        <fullName evidence="2">CARDB domain-containing protein</fullName>
    </recommendedName>
</protein>
<evidence type="ECO:0000256" key="1">
    <source>
        <dbReference type="SAM" id="Phobius"/>
    </source>
</evidence>